<keyword evidence="2" id="KW-0805">Transcription regulation</keyword>
<comment type="similarity">
    <text evidence="1">Belongs to the LysR transcriptional regulatory family.</text>
</comment>
<dbReference type="Pfam" id="PF00126">
    <property type="entry name" value="HTH_1"/>
    <property type="match status" value="1"/>
</dbReference>
<dbReference type="SUPFAM" id="SSF53850">
    <property type="entry name" value="Periplasmic binding protein-like II"/>
    <property type="match status" value="1"/>
</dbReference>
<dbReference type="AlphaFoldDB" id="A0AAW7Z525"/>
<evidence type="ECO:0000256" key="4">
    <source>
        <dbReference type="ARBA" id="ARBA00023163"/>
    </source>
</evidence>
<dbReference type="Gene3D" id="3.40.190.290">
    <property type="match status" value="1"/>
</dbReference>
<reference evidence="7" key="2">
    <citation type="submission" date="2023-07" db="EMBL/GenBank/DDBJ databases">
        <title>Genome content predicts the carbon catabolic preferences of heterotrophic bacteria.</title>
        <authorList>
            <person name="Gralka M."/>
        </authorList>
    </citation>
    <scope>NUCLEOTIDE SEQUENCE</scope>
    <source>
        <strain evidence="7">F2M12</strain>
    </source>
</reference>
<name>A0AAW7Z525_9ALTE</name>
<proteinExistence type="inferred from homology"/>
<dbReference type="InterPro" id="IPR050950">
    <property type="entry name" value="HTH-type_LysR_regulators"/>
</dbReference>
<dbReference type="GeneID" id="83259523"/>
<dbReference type="PANTHER" id="PTHR30419:SF8">
    <property type="entry name" value="NITROGEN ASSIMILATION TRANSCRIPTIONAL ACTIVATOR-RELATED"/>
    <property type="match status" value="1"/>
</dbReference>
<dbReference type="GO" id="GO:0003677">
    <property type="term" value="F:DNA binding"/>
    <property type="evidence" value="ECO:0007669"/>
    <property type="project" value="UniProtKB-KW"/>
</dbReference>
<accession>A0AAW7Z525</accession>
<evidence type="ECO:0000313" key="7">
    <source>
        <dbReference type="EMBL" id="MDO6578523.1"/>
    </source>
</evidence>
<dbReference type="InterPro" id="IPR000847">
    <property type="entry name" value="LysR_HTH_N"/>
</dbReference>
<keyword evidence="3" id="KW-0238">DNA-binding</keyword>
<dbReference type="PRINTS" id="PR00039">
    <property type="entry name" value="HTHLYSR"/>
</dbReference>
<dbReference type="GO" id="GO:0005829">
    <property type="term" value="C:cytosol"/>
    <property type="evidence" value="ECO:0007669"/>
    <property type="project" value="TreeGrafter"/>
</dbReference>
<dbReference type="FunFam" id="1.10.10.10:FF:000001">
    <property type="entry name" value="LysR family transcriptional regulator"/>
    <property type="match status" value="1"/>
</dbReference>
<dbReference type="SUPFAM" id="SSF46785">
    <property type="entry name" value="Winged helix' DNA-binding domain"/>
    <property type="match status" value="1"/>
</dbReference>
<dbReference type="InterPro" id="IPR036390">
    <property type="entry name" value="WH_DNA-bd_sf"/>
</dbReference>
<evidence type="ECO:0000259" key="5">
    <source>
        <dbReference type="PROSITE" id="PS50931"/>
    </source>
</evidence>
<keyword evidence="4" id="KW-0804">Transcription</keyword>
<dbReference type="Proteomes" id="UP001170717">
    <property type="component" value="Unassembled WGS sequence"/>
</dbReference>
<evidence type="ECO:0000256" key="2">
    <source>
        <dbReference type="ARBA" id="ARBA00023015"/>
    </source>
</evidence>
<evidence type="ECO:0000256" key="3">
    <source>
        <dbReference type="ARBA" id="ARBA00023125"/>
    </source>
</evidence>
<dbReference type="Gene3D" id="1.10.10.10">
    <property type="entry name" value="Winged helix-like DNA-binding domain superfamily/Winged helix DNA-binding domain"/>
    <property type="match status" value="1"/>
</dbReference>
<dbReference type="InterPro" id="IPR036388">
    <property type="entry name" value="WH-like_DNA-bd_sf"/>
</dbReference>
<dbReference type="RefSeq" id="WP_057789462.1">
    <property type="nucleotide sequence ID" value="NZ_CANLMS010000011.1"/>
</dbReference>
<gene>
    <name evidence="6" type="ORF">AVL57_17765</name>
    <name evidence="7" type="ORF">Q4527_14060</name>
</gene>
<evidence type="ECO:0000313" key="9">
    <source>
        <dbReference type="Proteomes" id="UP001170717"/>
    </source>
</evidence>
<dbReference type="EMBL" id="CP013926">
    <property type="protein sequence ID" value="AMJ75648.1"/>
    <property type="molecule type" value="Genomic_DNA"/>
</dbReference>
<dbReference type="Proteomes" id="UP000056750">
    <property type="component" value="Chromosome"/>
</dbReference>
<dbReference type="InterPro" id="IPR005119">
    <property type="entry name" value="LysR_subst-bd"/>
</dbReference>
<sequence length="334" mass="36335">MNSKQLQYFLTTVHKGSIAGAARELDIAQPAISQQLASLEREMGAQLLSRTFSGVTLTPAGDLFLGHATRLMDDINTAKSELRELVGKTAGTVKVGMLPSIGNVLSMPLIAEVKQNHPKLKLEISTGPSYSVKGWLEGRQVDIALTYEQDVDPRFMTVSPLIRENLHLVMANQATSSEYSHLAGRESIPFWALSQFPLLSPGNKDALGKLIEHYENATGVCLQHNLAYSGQLMTGLRQVMQGEGVMILPTSAIFHLEESGLVSTLKIVEPEMQRLVLAATNKTSPLNEAVLKMLKVIKQVVASEQALQHWRGSLAFTDQSEMKGVLASGSLMSS</sequence>
<organism evidence="7 9">
    <name type="scientific">Alteromonas stellipolaris</name>
    <dbReference type="NCBI Taxonomy" id="233316"/>
    <lineage>
        <taxon>Bacteria</taxon>
        <taxon>Pseudomonadati</taxon>
        <taxon>Pseudomonadota</taxon>
        <taxon>Gammaproteobacteria</taxon>
        <taxon>Alteromonadales</taxon>
        <taxon>Alteromonadaceae</taxon>
        <taxon>Alteromonas/Salinimonas group</taxon>
        <taxon>Alteromonas</taxon>
    </lineage>
</organism>
<dbReference type="EMBL" id="JAUOQI010000010">
    <property type="protein sequence ID" value="MDO6578523.1"/>
    <property type="molecule type" value="Genomic_DNA"/>
</dbReference>
<dbReference type="KEGG" id="asq:AVL57_17765"/>
<dbReference type="PROSITE" id="PS50931">
    <property type="entry name" value="HTH_LYSR"/>
    <property type="match status" value="1"/>
</dbReference>
<protein>
    <submittedName>
        <fullName evidence="7">LysR family transcriptional regulator</fullName>
    </submittedName>
</protein>
<keyword evidence="8" id="KW-1185">Reference proteome</keyword>
<reference evidence="6 8" key="1">
    <citation type="submission" date="2015-12" db="EMBL/GenBank/DDBJ databases">
        <title>Intraspecies pangenome expansion in the marine bacterium Alteromonas.</title>
        <authorList>
            <person name="Lopez-Perez M."/>
            <person name="Rodriguez-Valera F."/>
        </authorList>
    </citation>
    <scope>NUCLEOTIDE SEQUENCE [LARGE SCALE GENOMIC DNA]</scope>
    <source>
        <strain evidence="6 8">LMG 21861</strain>
    </source>
</reference>
<evidence type="ECO:0000313" key="8">
    <source>
        <dbReference type="Proteomes" id="UP000056750"/>
    </source>
</evidence>
<feature type="domain" description="HTH lysR-type" evidence="5">
    <location>
        <begin position="1"/>
        <end position="58"/>
    </location>
</feature>
<dbReference type="PANTHER" id="PTHR30419">
    <property type="entry name" value="HTH-TYPE TRANSCRIPTIONAL REGULATOR YBHD"/>
    <property type="match status" value="1"/>
</dbReference>
<evidence type="ECO:0000313" key="6">
    <source>
        <dbReference type="EMBL" id="AMJ75648.1"/>
    </source>
</evidence>
<dbReference type="GO" id="GO:0003700">
    <property type="term" value="F:DNA-binding transcription factor activity"/>
    <property type="evidence" value="ECO:0007669"/>
    <property type="project" value="InterPro"/>
</dbReference>
<evidence type="ECO:0000256" key="1">
    <source>
        <dbReference type="ARBA" id="ARBA00009437"/>
    </source>
</evidence>
<dbReference type="Pfam" id="PF03466">
    <property type="entry name" value="LysR_substrate"/>
    <property type="match status" value="1"/>
</dbReference>